<dbReference type="EMBL" id="MU273521">
    <property type="protein sequence ID" value="KAI0033383.1"/>
    <property type="molecule type" value="Genomic_DNA"/>
</dbReference>
<protein>
    <submittedName>
        <fullName evidence="1">Uncharacterized protein</fullName>
    </submittedName>
</protein>
<reference evidence="1" key="1">
    <citation type="submission" date="2021-02" db="EMBL/GenBank/DDBJ databases">
        <authorList>
            <consortium name="DOE Joint Genome Institute"/>
            <person name="Ahrendt S."/>
            <person name="Looney B.P."/>
            <person name="Miyauchi S."/>
            <person name="Morin E."/>
            <person name="Drula E."/>
            <person name="Courty P.E."/>
            <person name="Chicoki N."/>
            <person name="Fauchery L."/>
            <person name="Kohler A."/>
            <person name="Kuo A."/>
            <person name="Labutti K."/>
            <person name="Pangilinan J."/>
            <person name="Lipzen A."/>
            <person name="Riley R."/>
            <person name="Andreopoulos W."/>
            <person name="He G."/>
            <person name="Johnson J."/>
            <person name="Barry K.W."/>
            <person name="Grigoriev I.V."/>
            <person name="Nagy L."/>
            <person name="Hibbett D."/>
            <person name="Henrissat B."/>
            <person name="Matheny P.B."/>
            <person name="Labbe J."/>
            <person name="Martin F."/>
        </authorList>
    </citation>
    <scope>NUCLEOTIDE SEQUENCE</scope>
    <source>
        <strain evidence="1">EC-137</strain>
    </source>
</reference>
<keyword evidence="2" id="KW-1185">Reference proteome</keyword>
<sequence>MRALVYVIFMIETAQMGIVGHDTCMILASGWGNSSLLFNQELQWLSSPLVDGLTAGYSQLFYVWRIFVLSRSRVLSGVIGALSLGTAAAGFTAGVRSKIVVKGDATKIQDANYPFVTYMRAQATVMFKATNDLITRMIRLIVVFSPFNGEFLFSFYAKS</sequence>
<evidence type="ECO:0000313" key="2">
    <source>
        <dbReference type="Proteomes" id="UP000814128"/>
    </source>
</evidence>
<accession>A0ACB8QPG5</accession>
<reference evidence="1" key="2">
    <citation type="journal article" date="2022" name="New Phytol.">
        <title>Evolutionary transition to the ectomycorrhizal habit in the genomes of a hyperdiverse lineage of mushroom-forming fungi.</title>
        <authorList>
            <person name="Looney B."/>
            <person name="Miyauchi S."/>
            <person name="Morin E."/>
            <person name="Drula E."/>
            <person name="Courty P.E."/>
            <person name="Kohler A."/>
            <person name="Kuo A."/>
            <person name="LaButti K."/>
            <person name="Pangilinan J."/>
            <person name="Lipzen A."/>
            <person name="Riley R."/>
            <person name="Andreopoulos W."/>
            <person name="He G."/>
            <person name="Johnson J."/>
            <person name="Nolan M."/>
            <person name="Tritt A."/>
            <person name="Barry K.W."/>
            <person name="Grigoriev I.V."/>
            <person name="Nagy L.G."/>
            <person name="Hibbett D."/>
            <person name="Henrissat B."/>
            <person name="Matheny P.B."/>
            <person name="Labbe J."/>
            <person name="Martin F.M."/>
        </authorList>
    </citation>
    <scope>NUCLEOTIDE SEQUENCE</scope>
    <source>
        <strain evidence="1">EC-137</strain>
    </source>
</reference>
<gene>
    <name evidence="1" type="ORF">K488DRAFT_84989</name>
</gene>
<dbReference type="Proteomes" id="UP000814128">
    <property type="component" value="Unassembled WGS sequence"/>
</dbReference>
<evidence type="ECO:0000313" key="1">
    <source>
        <dbReference type="EMBL" id="KAI0033383.1"/>
    </source>
</evidence>
<name>A0ACB8QPG5_9AGAM</name>
<organism evidence="1 2">
    <name type="scientific">Vararia minispora EC-137</name>
    <dbReference type="NCBI Taxonomy" id="1314806"/>
    <lineage>
        <taxon>Eukaryota</taxon>
        <taxon>Fungi</taxon>
        <taxon>Dikarya</taxon>
        <taxon>Basidiomycota</taxon>
        <taxon>Agaricomycotina</taxon>
        <taxon>Agaricomycetes</taxon>
        <taxon>Russulales</taxon>
        <taxon>Lachnocladiaceae</taxon>
        <taxon>Vararia</taxon>
    </lineage>
</organism>
<proteinExistence type="predicted"/>
<comment type="caution">
    <text evidence="1">The sequence shown here is derived from an EMBL/GenBank/DDBJ whole genome shotgun (WGS) entry which is preliminary data.</text>
</comment>